<evidence type="ECO:0000313" key="1">
    <source>
        <dbReference type="EMBL" id="RQT26084.1"/>
    </source>
</evidence>
<accession>A0A3N8QQJ8</accession>
<evidence type="ECO:0000313" key="2">
    <source>
        <dbReference type="Proteomes" id="UP000269271"/>
    </source>
</evidence>
<dbReference type="RefSeq" id="WP_124618550.1">
    <property type="nucleotide sequence ID" value="NZ_QTQX01000013.1"/>
</dbReference>
<protein>
    <submittedName>
        <fullName evidence="1">Uncharacterized protein</fullName>
    </submittedName>
</protein>
<organism evidence="1 2">
    <name type="scientific">Burkholderia contaminans</name>
    <dbReference type="NCBI Taxonomy" id="488447"/>
    <lineage>
        <taxon>Bacteria</taxon>
        <taxon>Pseudomonadati</taxon>
        <taxon>Pseudomonadota</taxon>
        <taxon>Betaproteobacteria</taxon>
        <taxon>Burkholderiales</taxon>
        <taxon>Burkholderiaceae</taxon>
        <taxon>Burkholderia</taxon>
        <taxon>Burkholderia cepacia complex</taxon>
    </lineage>
</organism>
<comment type="caution">
    <text evidence="1">The sequence shown here is derived from an EMBL/GenBank/DDBJ whole genome shotgun (WGS) entry which is preliminary data.</text>
</comment>
<proteinExistence type="predicted"/>
<dbReference type="AlphaFoldDB" id="A0A3N8QQJ8"/>
<name>A0A3N8QQJ8_9BURK</name>
<sequence length="75" mass="8105">MLENLTLIRAPYSAMIDLKVDLRLIASMDAGSTQTEIGEHPDFGQLILIDSSMGDSTIAVANGAAEKLSKWLSLR</sequence>
<dbReference type="Proteomes" id="UP000269271">
    <property type="component" value="Unassembled WGS sequence"/>
</dbReference>
<gene>
    <name evidence="1" type="ORF">DF037_20560</name>
</gene>
<dbReference type="EMBL" id="QTQX01000013">
    <property type="protein sequence ID" value="RQT26084.1"/>
    <property type="molecule type" value="Genomic_DNA"/>
</dbReference>
<reference evidence="1 2" key="1">
    <citation type="submission" date="2018-08" db="EMBL/GenBank/DDBJ databases">
        <title>Comparative analysis of Burkholderia isolates from Puerto Rico.</title>
        <authorList>
            <person name="Hall C."/>
            <person name="Sahl J."/>
            <person name="Wagner D."/>
        </authorList>
    </citation>
    <scope>NUCLEOTIDE SEQUENCE [LARGE SCALE GENOMIC DNA]</scope>
    <source>
        <strain evidence="1 2">Bp9001</strain>
    </source>
</reference>